<keyword evidence="5 6" id="KW-0456">Lyase</keyword>
<dbReference type="InterPro" id="IPR010977">
    <property type="entry name" value="Aromatic_deC"/>
</dbReference>
<dbReference type="PANTHER" id="PTHR11999">
    <property type="entry name" value="GROUP II PYRIDOXAL-5-PHOSPHATE DECARBOXYLASE"/>
    <property type="match status" value="1"/>
</dbReference>
<dbReference type="InterPro" id="IPR015422">
    <property type="entry name" value="PyrdxlP-dep_Trfase_small"/>
</dbReference>
<dbReference type="EMBL" id="JBHSSW010000005">
    <property type="protein sequence ID" value="MFC6197595.1"/>
    <property type="molecule type" value="Genomic_DNA"/>
</dbReference>
<comment type="similarity">
    <text evidence="2 6">Belongs to the group II decarboxylase family.</text>
</comment>
<evidence type="ECO:0000313" key="7">
    <source>
        <dbReference type="EMBL" id="MFC6197595.1"/>
    </source>
</evidence>
<evidence type="ECO:0000256" key="5">
    <source>
        <dbReference type="ARBA" id="ARBA00023239"/>
    </source>
</evidence>
<accession>A0ABW1S7Q2</accession>
<keyword evidence="3" id="KW-0210">Decarboxylase</keyword>
<dbReference type="Gene3D" id="3.90.1150.10">
    <property type="entry name" value="Aspartate Aminotransferase, domain 1"/>
    <property type="match status" value="1"/>
</dbReference>
<gene>
    <name evidence="7" type="ORF">ACFQDM_05870</name>
</gene>
<comment type="cofactor">
    <cofactor evidence="1 6">
        <name>pyridoxal 5'-phosphate</name>
        <dbReference type="ChEBI" id="CHEBI:597326"/>
    </cofactor>
</comment>
<dbReference type="InterPro" id="IPR015421">
    <property type="entry name" value="PyrdxlP-dep_Trfase_major"/>
</dbReference>
<dbReference type="SUPFAM" id="SSF53383">
    <property type="entry name" value="PLP-dependent transferases"/>
    <property type="match status" value="1"/>
</dbReference>
<dbReference type="PRINTS" id="PR00800">
    <property type="entry name" value="YHDCRBOXLASE"/>
</dbReference>
<dbReference type="Gene3D" id="3.40.640.10">
    <property type="entry name" value="Type I PLP-dependent aspartate aminotransferase-like (Major domain)"/>
    <property type="match status" value="1"/>
</dbReference>
<evidence type="ECO:0000256" key="2">
    <source>
        <dbReference type="ARBA" id="ARBA00009533"/>
    </source>
</evidence>
<evidence type="ECO:0000256" key="6">
    <source>
        <dbReference type="RuleBase" id="RU000382"/>
    </source>
</evidence>
<evidence type="ECO:0000256" key="3">
    <source>
        <dbReference type="ARBA" id="ARBA00022793"/>
    </source>
</evidence>
<name>A0ABW1S7Q2_9PROT</name>
<dbReference type="PROSITE" id="PS00392">
    <property type="entry name" value="DDC_GAD_HDC_YDC"/>
    <property type="match status" value="1"/>
</dbReference>
<dbReference type="InterPro" id="IPR002129">
    <property type="entry name" value="PyrdxlP-dep_de-COase"/>
</dbReference>
<keyword evidence="4 6" id="KW-0663">Pyridoxal phosphate</keyword>
<sequence length="476" mass="51997">MTDSLDPEDWQGFRKRAHAMLDAALDRMETYREGRVWNPPEDTLKVFHAPDQKASGAEATDAALQELFSYGVGNTHPRFFGWVHGAGTPANLMADITAATLNANCGGRNHAAIELEKRLIDWCLAQFNFPKSGSGLITTGTSMATVIALKAARDHALDFESRNQGLKDLPKLTGYTSEGAHNCIARAFDLLGLGSIALRKVPIDQNGQMDTNALRAAIHDDRKAGYTPFLICATAGTVNTGSIDPLDEAGQIARAEGIWFHVDAAFAAALQFSDAHRGKLAGIEKAHSLAFDFHKWMQVNYDAGCVLIRNGDSHRRSFSDRPDYLSPMTRGLAAGNPWPVEYGPELSRGFRALKVWAQLHEFGTEELAAVVERNISQAAYLAERVRKAPELELLSYAGLNICCFRFDASGKTGQEADAMTEEIVTRLQEEGTAAPSTTRIDGKLAIRVNITNHRTQMSDIDVLVDGVLEIGRELQG</sequence>
<comment type="caution">
    <text evidence="7">The sequence shown here is derived from an EMBL/GenBank/DDBJ whole genome shotgun (WGS) entry which is preliminary data.</text>
</comment>
<evidence type="ECO:0000256" key="4">
    <source>
        <dbReference type="ARBA" id="ARBA00022898"/>
    </source>
</evidence>
<protein>
    <submittedName>
        <fullName evidence="7">Pyridoxal phosphate-dependent decarboxylase family protein</fullName>
    </submittedName>
</protein>
<reference evidence="8" key="1">
    <citation type="journal article" date="2019" name="Int. J. Syst. Evol. Microbiol.">
        <title>The Global Catalogue of Microorganisms (GCM) 10K type strain sequencing project: providing services to taxonomists for standard genome sequencing and annotation.</title>
        <authorList>
            <consortium name="The Broad Institute Genomics Platform"/>
            <consortium name="The Broad Institute Genome Sequencing Center for Infectious Disease"/>
            <person name="Wu L."/>
            <person name="Ma J."/>
        </authorList>
    </citation>
    <scope>NUCLEOTIDE SEQUENCE [LARGE SCALE GENOMIC DNA]</scope>
    <source>
        <strain evidence="8">CGMCC-1.15741</strain>
    </source>
</reference>
<dbReference type="PANTHER" id="PTHR11999:SF70">
    <property type="entry name" value="MIP05841P"/>
    <property type="match status" value="1"/>
</dbReference>
<dbReference type="RefSeq" id="WP_377376729.1">
    <property type="nucleotide sequence ID" value="NZ_JBHSSW010000005.1"/>
</dbReference>
<dbReference type="Proteomes" id="UP001596303">
    <property type="component" value="Unassembled WGS sequence"/>
</dbReference>
<proteinExistence type="inferred from homology"/>
<dbReference type="Pfam" id="PF00282">
    <property type="entry name" value="Pyridoxal_deC"/>
    <property type="match status" value="1"/>
</dbReference>
<evidence type="ECO:0000313" key="8">
    <source>
        <dbReference type="Proteomes" id="UP001596303"/>
    </source>
</evidence>
<dbReference type="InterPro" id="IPR021115">
    <property type="entry name" value="Pyridoxal-P_BS"/>
</dbReference>
<keyword evidence="8" id="KW-1185">Reference proteome</keyword>
<dbReference type="InterPro" id="IPR015424">
    <property type="entry name" value="PyrdxlP-dep_Trfase"/>
</dbReference>
<evidence type="ECO:0000256" key="1">
    <source>
        <dbReference type="ARBA" id="ARBA00001933"/>
    </source>
</evidence>
<dbReference type="Gene3D" id="3.90.1150.170">
    <property type="match status" value="1"/>
</dbReference>
<organism evidence="7 8">
    <name type="scientific">Ponticaulis profundi</name>
    <dbReference type="NCBI Taxonomy" id="2665222"/>
    <lineage>
        <taxon>Bacteria</taxon>
        <taxon>Pseudomonadati</taxon>
        <taxon>Pseudomonadota</taxon>
        <taxon>Alphaproteobacteria</taxon>
        <taxon>Hyphomonadales</taxon>
        <taxon>Hyphomonadaceae</taxon>
        <taxon>Ponticaulis</taxon>
    </lineage>
</organism>